<protein>
    <submittedName>
        <fullName evidence="2">Retinoic acid receptor gamma</fullName>
    </submittedName>
</protein>
<feature type="region of interest" description="Disordered" evidence="1">
    <location>
        <begin position="238"/>
        <end position="265"/>
    </location>
</feature>
<dbReference type="Proteomes" id="UP000646548">
    <property type="component" value="Unassembled WGS sequence"/>
</dbReference>
<evidence type="ECO:0000313" key="3">
    <source>
        <dbReference type="Proteomes" id="UP000646548"/>
    </source>
</evidence>
<evidence type="ECO:0000256" key="1">
    <source>
        <dbReference type="SAM" id="MobiDB-lite"/>
    </source>
</evidence>
<dbReference type="AlphaFoldDB" id="A0A834F821"/>
<name>A0A834F821_ORYME</name>
<accession>A0A834F821</accession>
<evidence type="ECO:0000313" key="2">
    <source>
        <dbReference type="EMBL" id="KAF6724761.1"/>
    </source>
</evidence>
<comment type="caution">
    <text evidence="2">The sequence shown here is derived from an EMBL/GenBank/DDBJ whole genome shotgun (WGS) entry which is preliminary data.</text>
</comment>
<reference evidence="2" key="1">
    <citation type="journal article" name="BMC Genomics">
        <title>Long-read sequencing and de novo genome assembly of marine medaka (Oryzias melastigma).</title>
        <authorList>
            <person name="Liang P."/>
            <person name="Saqib H.S.A."/>
            <person name="Ni X."/>
            <person name="Shen Y."/>
        </authorList>
    </citation>
    <scope>NUCLEOTIDE SEQUENCE</scope>
    <source>
        <strain evidence="2">Bigg-433</strain>
    </source>
</reference>
<sequence length="265" mass="29105">MLRTPCLGLWSWGKEAKSKTTWIHLQKRPSSLLESKKFNIEDANLNFEDFQASLDPKCLPRTPGRSVAMAANREQQVGHMTSFPPAVYPFPFNSMRSHSPFDLLANTSLFGRFGADLPKEMAALSFLLSPLRSMPEHLFSLSPVNHYLAPPSPSPLSHQRFPPNPQVLRALLDSPLSSPPISPPLGFSLHPTLSGILRGSLRPLSECYASAVGSLRCVRASLSAVRGCYSGLLQQTGSCSPKGRWKVESHARPSPARQEPDLHSS</sequence>
<dbReference type="EMBL" id="WKFB01000384">
    <property type="protein sequence ID" value="KAF6724761.1"/>
    <property type="molecule type" value="Genomic_DNA"/>
</dbReference>
<proteinExistence type="predicted"/>
<keyword evidence="2" id="KW-0675">Receptor</keyword>
<organism evidence="2 3">
    <name type="scientific">Oryzias melastigma</name>
    <name type="common">Marine medaka</name>
    <dbReference type="NCBI Taxonomy" id="30732"/>
    <lineage>
        <taxon>Eukaryota</taxon>
        <taxon>Metazoa</taxon>
        <taxon>Chordata</taxon>
        <taxon>Craniata</taxon>
        <taxon>Vertebrata</taxon>
        <taxon>Euteleostomi</taxon>
        <taxon>Actinopterygii</taxon>
        <taxon>Neopterygii</taxon>
        <taxon>Teleostei</taxon>
        <taxon>Neoteleostei</taxon>
        <taxon>Acanthomorphata</taxon>
        <taxon>Ovalentaria</taxon>
        <taxon>Atherinomorphae</taxon>
        <taxon>Beloniformes</taxon>
        <taxon>Adrianichthyidae</taxon>
        <taxon>Oryziinae</taxon>
        <taxon>Oryzias</taxon>
    </lineage>
</organism>
<gene>
    <name evidence="2" type="ORF">FQA47_009741</name>
</gene>